<name>A0A926IPJ9_9BACT</name>
<sequence length="47" mass="5350">MPCYEAKDCYYLCGPEGEGVHVERVETELDDLSPTLQLLVAWAMFNL</sequence>
<evidence type="ECO:0000313" key="2">
    <source>
        <dbReference type="Proteomes" id="UP000651085"/>
    </source>
</evidence>
<evidence type="ECO:0000313" key="1">
    <source>
        <dbReference type="EMBL" id="MBC8593369.1"/>
    </source>
</evidence>
<dbReference type="EMBL" id="JACRTF010000001">
    <property type="protein sequence ID" value="MBC8593369.1"/>
    <property type="molecule type" value="Genomic_DNA"/>
</dbReference>
<organism evidence="1 2">
    <name type="scientific">Jilunia laotingensis</name>
    <dbReference type="NCBI Taxonomy" id="2763675"/>
    <lineage>
        <taxon>Bacteria</taxon>
        <taxon>Pseudomonadati</taxon>
        <taxon>Bacteroidota</taxon>
        <taxon>Bacteroidia</taxon>
        <taxon>Bacteroidales</taxon>
        <taxon>Bacteroidaceae</taxon>
        <taxon>Jilunia</taxon>
    </lineage>
</organism>
<dbReference type="RefSeq" id="WP_262434511.1">
    <property type="nucleotide sequence ID" value="NZ_JACRTF010000001.1"/>
</dbReference>
<keyword evidence="2" id="KW-1185">Reference proteome</keyword>
<gene>
    <name evidence="1" type="ORF">H8744_08945</name>
</gene>
<dbReference type="AlphaFoldDB" id="A0A926IPJ9"/>
<protein>
    <submittedName>
        <fullName evidence="1">Uncharacterized protein</fullName>
    </submittedName>
</protein>
<dbReference type="Proteomes" id="UP000651085">
    <property type="component" value="Unassembled WGS sequence"/>
</dbReference>
<comment type="caution">
    <text evidence="1">The sequence shown here is derived from an EMBL/GenBank/DDBJ whole genome shotgun (WGS) entry which is preliminary data.</text>
</comment>
<reference evidence="1" key="1">
    <citation type="submission" date="2020-08" db="EMBL/GenBank/DDBJ databases">
        <title>Genome public.</title>
        <authorList>
            <person name="Liu C."/>
            <person name="Sun Q."/>
        </authorList>
    </citation>
    <scope>NUCLEOTIDE SEQUENCE</scope>
    <source>
        <strain evidence="1">N12</strain>
    </source>
</reference>
<proteinExistence type="predicted"/>
<accession>A0A926IPJ9</accession>